<evidence type="ECO:0000256" key="3">
    <source>
        <dbReference type="ARBA" id="ARBA00010199"/>
    </source>
</evidence>
<keyword evidence="6" id="KW-0479">Metal-binding</keyword>
<evidence type="ECO:0000256" key="9">
    <source>
        <dbReference type="ARBA" id="ARBA00022989"/>
    </source>
</evidence>
<comment type="subcellular location">
    <subcellularLocation>
        <location evidence="1">Membrane</location>
        <topology evidence="1">Multi-pass membrane protein</topology>
    </subcellularLocation>
</comment>
<feature type="transmembrane region" description="Helical" evidence="12">
    <location>
        <begin position="653"/>
        <end position="676"/>
    </location>
</feature>
<feature type="transmembrane region" description="Helical" evidence="12">
    <location>
        <begin position="614"/>
        <end position="633"/>
    </location>
</feature>
<dbReference type="Pfam" id="PF25563">
    <property type="entry name" value="TPR_SYVN1_N"/>
    <property type="match status" value="1"/>
</dbReference>
<evidence type="ECO:0000256" key="4">
    <source>
        <dbReference type="ARBA" id="ARBA00022679"/>
    </source>
</evidence>
<dbReference type="GO" id="GO:0016020">
    <property type="term" value="C:membrane"/>
    <property type="evidence" value="ECO:0007669"/>
    <property type="project" value="UniProtKB-SubCell"/>
</dbReference>
<evidence type="ECO:0000256" key="12">
    <source>
        <dbReference type="SAM" id="Phobius"/>
    </source>
</evidence>
<dbReference type="SMART" id="SM00456">
    <property type="entry name" value="WW"/>
    <property type="match status" value="1"/>
</dbReference>
<keyword evidence="4" id="KW-0808">Transferase</keyword>
<evidence type="ECO:0000256" key="5">
    <source>
        <dbReference type="ARBA" id="ARBA00022692"/>
    </source>
</evidence>
<dbReference type="GO" id="GO:0042910">
    <property type="term" value="F:xenobiotic transmembrane transporter activity"/>
    <property type="evidence" value="ECO:0007669"/>
    <property type="project" value="InterPro"/>
</dbReference>
<evidence type="ECO:0000313" key="15">
    <source>
        <dbReference type="Proteomes" id="UP001224775"/>
    </source>
</evidence>
<feature type="transmembrane region" description="Helical" evidence="12">
    <location>
        <begin position="123"/>
        <end position="146"/>
    </location>
</feature>
<dbReference type="GO" id="GO:0015297">
    <property type="term" value="F:antiporter activity"/>
    <property type="evidence" value="ECO:0007669"/>
    <property type="project" value="InterPro"/>
</dbReference>
<feature type="compositionally biased region" description="Polar residues" evidence="11">
    <location>
        <begin position="1031"/>
        <end position="1046"/>
    </location>
</feature>
<keyword evidence="10 12" id="KW-0472">Membrane</keyword>
<dbReference type="Proteomes" id="UP001224775">
    <property type="component" value="Unassembled WGS sequence"/>
</dbReference>
<evidence type="ECO:0000256" key="7">
    <source>
        <dbReference type="ARBA" id="ARBA00022771"/>
    </source>
</evidence>
<feature type="transmembrane region" description="Helical" evidence="12">
    <location>
        <begin position="558"/>
        <end position="580"/>
    </location>
</feature>
<dbReference type="InterPro" id="IPR057992">
    <property type="entry name" value="TPR_SYVN1_N"/>
</dbReference>
<feature type="region of interest" description="Disordered" evidence="11">
    <location>
        <begin position="1017"/>
        <end position="1068"/>
    </location>
</feature>
<dbReference type="AlphaFoldDB" id="A0AAD9DDN7"/>
<evidence type="ECO:0000256" key="8">
    <source>
        <dbReference type="ARBA" id="ARBA00022833"/>
    </source>
</evidence>
<feature type="region of interest" description="Disordered" evidence="11">
    <location>
        <begin position="852"/>
        <end position="893"/>
    </location>
</feature>
<comment type="similarity">
    <text evidence="3">Belongs to the multi antimicrobial extrusion (MATE) (TC 2.A.66.1) family.</text>
</comment>
<feature type="transmembrane region" description="Helical" evidence="12">
    <location>
        <begin position="199"/>
        <end position="222"/>
    </location>
</feature>
<dbReference type="Pfam" id="PF00397">
    <property type="entry name" value="WW"/>
    <property type="match status" value="1"/>
</dbReference>
<proteinExistence type="inferred from homology"/>
<reference evidence="14" key="1">
    <citation type="submission" date="2023-06" db="EMBL/GenBank/DDBJ databases">
        <title>Survivors Of The Sea: Transcriptome response of Skeletonema marinoi to long-term dormancy.</title>
        <authorList>
            <person name="Pinder M.I.M."/>
            <person name="Kourtchenko O."/>
            <person name="Robertson E.K."/>
            <person name="Larsson T."/>
            <person name="Maumus F."/>
            <person name="Osuna-Cruz C.M."/>
            <person name="Vancaester E."/>
            <person name="Stenow R."/>
            <person name="Vandepoele K."/>
            <person name="Ploug H."/>
            <person name="Bruchert V."/>
            <person name="Godhe A."/>
            <person name="Topel M."/>
        </authorList>
    </citation>
    <scope>NUCLEOTIDE SEQUENCE</scope>
    <source>
        <strain evidence="14">R05AC</strain>
    </source>
</reference>
<dbReference type="Gene3D" id="2.20.70.10">
    <property type="match status" value="1"/>
</dbReference>
<feature type="compositionally biased region" description="Low complexity" evidence="11">
    <location>
        <begin position="878"/>
        <end position="892"/>
    </location>
</feature>
<evidence type="ECO:0000256" key="6">
    <source>
        <dbReference type="ARBA" id="ARBA00022723"/>
    </source>
</evidence>
<feature type="transmembrane region" description="Helical" evidence="12">
    <location>
        <begin position="271"/>
        <end position="291"/>
    </location>
</feature>
<protein>
    <submittedName>
        <fullName evidence="14">Multidrug and toxic compound extrusion (MATE) family protein</fullName>
    </submittedName>
</protein>
<feature type="transmembrane region" description="Helical" evidence="12">
    <location>
        <begin position="242"/>
        <end position="259"/>
    </location>
</feature>
<dbReference type="CDD" id="cd13132">
    <property type="entry name" value="MATE_eukaryotic"/>
    <property type="match status" value="1"/>
</dbReference>
<evidence type="ECO:0000313" key="14">
    <source>
        <dbReference type="EMBL" id="KAK1742214.1"/>
    </source>
</evidence>
<keyword evidence="5 12" id="KW-0812">Transmembrane</keyword>
<feature type="transmembrane region" description="Helical" evidence="12">
    <location>
        <begin position="408"/>
        <end position="429"/>
    </location>
</feature>
<dbReference type="PROSITE" id="PS50020">
    <property type="entry name" value="WW_DOMAIN_2"/>
    <property type="match status" value="1"/>
</dbReference>
<sequence>MTPRRSSINADLLRHRFSSSSEVIADIRTSSQLGTVSESESLLLAENINDDRAKHNNNNNTHHYGTVAEIEPPHSSDIIDEEEAAYIDQLVQTTQQKQHHHRRLSLAEDSNLLKDEMKSMIELSIPVCVTYVLEMLPGITTIILVGRMNDSNKVHMDATALAVMFVNITGMSTGLGLLTAMDTLCSHAHGANQPTKMGTYLLSGMFVMTITFVIVGFIIWNTTPILLACGQHSNVAMEAGHFSKYMLPSVPFVYAYEMLRKISQARNEATPMIISAVVSNVVNVALGYYLVNCTEWGWLGAAVARSVGAILMLPALILSMVYCERGEAMKMASKSNDDDDDATNEGSDGKLFQHLWEGFQPSQALTFKAVVKFLDLGLPGMFQVMFEWVAFEVIALLCGIIPDQEEALIAIGSNAIVLNVSSFAFMLYLGTGVAGNVRIGNALGAGDAHRAEVATYLAVAIGTLLSLVNITLIVTFRDNLASIFTKDEDLLNKCRSLFVVVALFQLPDAINGVEQGVFRASGRQSLSAKLNFVAYYVIGIPLGYYLALPLGMGVEGLWIGMFAGLLVISTANSIVIWRSLQAKTLQNQRRQDQINALNNQPFLTRQLLKFLRPLCRYTPLSIICALILLHHTLRTRQQFYLAVVYVQSSKLSYIIFGNAIIALAVSTFSLLTKLFLDGGLRPNERDAIGENIRWDVTETCLALTIFRSELDVVTAVMFLGLHWSAELRGSHLRMTEEVFVYPDDEDLGGNNNDANNAQTRAKSWYQRIPRLRMTHIRYYLFLCTLLIVDLLAVAHCALSVATDGPSVQILFGFEFAIMLISAASSLMSYNLHVIDGLMGFLHHWAEGEHHHNPVGGMAEPTANEGDANTNNGPEQEADAAQAQQPQQQQQQQRPKSIAGILLKHFANPWRDQRATFSFVIELQAQAAKFLFYVVFFAIVFTYYGMPINIFREVYVSFQQLRRRLIAFNNYRRLTTNMEKRFESVTDEEELDRLGHTCIICRDQMDLLGGCKKLPGSDPSTTAAEGEGGEASVNNGTAPVDQGQGNDQSTSSQSETVQQPASDELPVGWTEHVDRISGKNYYYNRDLNKSTWERPKKKLSFPCLYRVTSPAGVLPAETFENAEGTVVRKDAKNVIRSIPVGKIIVCTSEINEESKEKNARSLLRIPDGYVMGCDVERLFELTTSSI</sequence>
<evidence type="ECO:0000256" key="10">
    <source>
        <dbReference type="ARBA" id="ARBA00023136"/>
    </source>
</evidence>
<dbReference type="Pfam" id="PF01554">
    <property type="entry name" value="MatE"/>
    <property type="match status" value="2"/>
</dbReference>
<keyword evidence="8" id="KW-0862">Zinc</keyword>
<keyword evidence="15" id="KW-1185">Reference proteome</keyword>
<feature type="transmembrane region" description="Helical" evidence="12">
    <location>
        <begin position="929"/>
        <end position="945"/>
    </location>
</feature>
<evidence type="ECO:0000256" key="1">
    <source>
        <dbReference type="ARBA" id="ARBA00004141"/>
    </source>
</evidence>
<comment type="pathway">
    <text evidence="2">Protein modification; protein ubiquitination.</text>
</comment>
<keyword evidence="7" id="KW-0863">Zinc-finger</keyword>
<feature type="transmembrane region" description="Helical" evidence="12">
    <location>
        <begin position="453"/>
        <end position="476"/>
    </location>
</feature>
<feature type="transmembrane region" description="Helical" evidence="12">
    <location>
        <begin position="807"/>
        <end position="829"/>
    </location>
</feature>
<dbReference type="CDD" id="cd00201">
    <property type="entry name" value="WW"/>
    <property type="match status" value="1"/>
</dbReference>
<comment type="caution">
    <text evidence="14">The sequence shown here is derived from an EMBL/GenBank/DDBJ whole genome shotgun (WGS) entry which is preliminary data.</text>
</comment>
<feature type="transmembrane region" description="Helical" evidence="12">
    <location>
        <begin position="158"/>
        <end position="178"/>
    </location>
</feature>
<dbReference type="InterPro" id="IPR002528">
    <property type="entry name" value="MATE_fam"/>
</dbReference>
<dbReference type="PANTHER" id="PTHR11206">
    <property type="entry name" value="MULTIDRUG RESISTANCE PROTEIN"/>
    <property type="match status" value="1"/>
</dbReference>
<evidence type="ECO:0000259" key="13">
    <source>
        <dbReference type="PROSITE" id="PS50020"/>
    </source>
</evidence>
<accession>A0AAD9DDN7</accession>
<name>A0AAD9DDN7_9STRA</name>
<dbReference type="InterPro" id="IPR001202">
    <property type="entry name" value="WW_dom"/>
</dbReference>
<feature type="transmembrane region" description="Helical" evidence="12">
    <location>
        <begin position="533"/>
        <end position="552"/>
    </location>
</feature>
<dbReference type="SUPFAM" id="SSF51045">
    <property type="entry name" value="WW domain"/>
    <property type="match status" value="1"/>
</dbReference>
<organism evidence="14 15">
    <name type="scientific">Skeletonema marinoi</name>
    <dbReference type="NCBI Taxonomy" id="267567"/>
    <lineage>
        <taxon>Eukaryota</taxon>
        <taxon>Sar</taxon>
        <taxon>Stramenopiles</taxon>
        <taxon>Ochrophyta</taxon>
        <taxon>Bacillariophyta</taxon>
        <taxon>Coscinodiscophyceae</taxon>
        <taxon>Thalassiosirophycidae</taxon>
        <taxon>Thalassiosirales</taxon>
        <taxon>Skeletonemataceae</taxon>
        <taxon>Skeletonema</taxon>
        <taxon>Skeletonema marinoi-dohrnii complex</taxon>
    </lineage>
</organism>
<feature type="domain" description="WW" evidence="13">
    <location>
        <begin position="1062"/>
        <end position="1096"/>
    </location>
</feature>
<dbReference type="InterPro" id="IPR036020">
    <property type="entry name" value="WW_dom_sf"/>
</dbReference>
<feature type="compositionally biased region" description="Low complexity" evidence="11">
    <location>
        <begin position="1047"/>
        <end position="1058"/>
    </location>
</feature>
<dbReference type="InterPro" id="IPR045069">
    <property type="entry name" value="MATE_euk"/>
</dbReference>
<dbReference type="PROSITE" id="PS01159">
    <property type="entry name" value="WW_DOMAIN_1"/>
    <property type="match status" value="1"/>
</dbReference>
<feature type="transmembrane region" description="Helical" evidence="12">
    <location>
        <begin position="297"/>
        <end position="323"/>
    </location>
</feature>
<feature type="transmembrane region" description="Helical" evidence="12">
    <location>
        <begin position="778"/>
        <end position="801"/>
    </location>
</feature>
<evidence type="ECO:0000256" key="11">
    <source>
        <dbReference type="SAM" id="MobiDB-lite"/>
    </source>
</evidence>
<evidence type="ECO:0000256" key="2">
    <source>
        <dbReference type="ARBA" id="ARBA00004906"/>
    </source>
</evidence>
<dbReference type="EMBL" id="JATAAI010000011">
    <property type="protein sequence ID" value="KAK1742214.1"/>
    <property type="molecule type" value="Genomic_DNA"/>
</dbReference>
<keyword evidence="9 12" id="KW-1133">Transmembrane helix</keyword>
<dbReference type="GO" id="GO:1990961">
    <property type="term" value="P:xenobiotic detoxification by transmembrane export across the plasma membrane"/>
    <property type="evidence" value="ECO:0007669"/>
    <property type="project" value="InterPro"/>
</dbReference>
<gene>
    <name evidence="14" type="ORF">QTG54_006779</name>
</gene>